<evidence type="ECO:0000313" key="2">
    <source>
        <dbReference type="EMBL" id="MPM34930.1"/>
    </source>
</evidence>
<comment type="caution">
    <text evidence="2">The sequence shown here is derived from an EMBL/GenBank/DDBJ whole genome shotgun (WGS) entry which is preliminary data.</text>
</comment>
<dbReference type="AlphaFoldDB" id="A0A644Z233"/>
<name>A0A644Z233_9ZZZZ</name>
<proteinExistence type="predicted"/>
<evidence type="ECO:0000256" key="1">
    <source>
        <dbReference type="SAM" id="Phobius"/>
    </source>
</evidence>
<gene>
    <name evidence="2" type="ORF">SDC9_81520</name>
</gene>
<keyword evidence="1" id="KW-0812">Transmembrane</keyword>
<keyword evidence="1" id="KW-1133">Transmembrane helix</keyword>
<protein>
    <submittedName>
        <fullName evidence="2">Uncharacterized protein</fullName>
    </submittedName>
</protein>
<organism evidence="2">
    <name type="scientific">bioreactor metagenome</name>
    <dbReference type="NCBI Taxonomy" id="1076179"/>
    <lineage>
        <taxon>unclassified sequences</taxon>
        <taxon>metagenomes</taxon>
        <taxon>ecological metagenomes</taxon>
    </lineage>
</organism>
<dbReference type="EMBL" id="VSSQ01007125">
    <property type="protein sequence ID" value="MPM34930.1"/>
    <property type="molecule type" value="Genomic_DNA"/>
</dbReference>
<reference evidence="2" key="1">
    <citation type="submission" date="2019-08" db="EMBL/GenBank/DDBJ databases">
        <authorList>
            <person name="Kucharzyk K."/>
            <person name="Murdoch R.W."/>
            <person name="Higgins S."/>
            <person name="Loffler F."/>
        </authorList>
    </citation>
    <scope>NUCLEOTIDE SEQUENCE</scope>
</reference>
<accession>A0A644Z233</accession>
<feature type="transmembrane region" description="Helical" evidence="1">
    <location>
        <begin position="24"/>
        <end position="42"/>
    </location>
</feature>
<sequence>MSMQSEMGRAAIHLIGAIRNNPSTLPVIVPILAVVGVAYGASELYKYVEKKKEEEREEFISSLTSGRR</sequence>
<keyword evidence="1" id="KW-0472">Membrane</keyword>